<keyword evidence="8" id="KW-1185">Reference proteome</keyword>
<dbReference type="SUPFAM" id="SSF54001">
    <property type="entry name" value="Cysteine proteinases"/>
    <property type="match status" value="1"/>
</dbReference>
<keyword evidence="5" id="KW-0732">Signal</keyword>
<dbReference type="Gene3D" id="3.90.1720.10">
    <property type="entry name" value="endopeptidase domain like (from Nostoc punctiforme)"/>
    <property type="match status" value="1"/>
</dbReference>
<dbReference type="PANTHER" id="PTHR47359:SF3">
    <property type="entry name" value="NLP_P60 DOMAIN-CONTAINING PROTEIN-RELATED"/>
    <property type="match status" value="1"/>
</dbReference>
<name>A0A2B7YPH9_POLH7</name>
<keyword evidence="2" id="KW-0645">Protease</keyword>
<evidence type="ECO:0000313" key="8">
    <source>
        <dbReference type="Proteomes" id="UP000224634"/>
    </source>
</evidence>
<dbReference type="InterPro" id="IPR051794">
    <property type="entry name" value="PG_Endopeptidase_C40"/>
</dbReference>
<evidence type="ECO:0000256" key="5">
    <source>
        <dbReference type="SAM" id="SignalP"/>
    </source>
</evidence>
<dbReference type="PROSITE" id="PS51935">
    <property type="entry name" value="NLPC_P60"/>
    <property type="match status" value="1"/>
</dbReference>
<sequence>MKLSTLIPLSLLLCRPLLASPFEDDIFGRSVGDACRSYLGKGTCKSKSKCKGVVHRGLCPNDPDDIRCCVDIPCKSNGKSGYCRSVSASGCSGGKFHPGIKAPFPCPGNADIQCCIKTPKPTSVQASTQKKKSVGQKVLEKAMTAKGKPYSWGAGSCHGATVGSDGERGFDCSGLVAWAVCQVTGRNLFAEGLRVTYSMYCAQPGRLKYKKYDLKDRKPGDAVFYGGSCDCRTPKAIYHVGLVMEDKNYVWNAPNNRINKVGKAGLNSFGKAPCPKVIRFT</sequence>
<feature type="domain" description="NlpC/P60" evidence="6">
    <location>
        <begin position="132"/>
        <end position="281"/>
    </location>
</feature>
<dbReference type="PANTHER" id="PTHR47359">
    <property type="entry name" value="PEPTIDOGLYCAN DL-ENDOPEPTIDASE CWLO"/>
    <property type="match status" value="1"/>
</dbReference>
<evidence type="ECO:0000256" key="4">
    <source>
        <dbReference type="ARBA" id="ARBA00022807"/>
    </source>
</evidence>
<dbReference type="GO" id="GO:0008234">
    <property type="term" value="F:cysteine-type peptidase activity"/>
    <property type="evidence" value="ECO:0007669"/>
    <property type="project" value="UniProtKB-KW"/>
</dbReference>
<evidence type="ECO:0000259" key="6">
    <source>
        <dbReference type="PROSITE" id="PS51935"/>
    </source>
</evidence>
<reference evidence="7 8" key="1">
    <citation type="submission" date="2017-10" db="EMBL/GenBank/DDBJ databases">
        <title>Comparative genomics in systemic dimorphic fungi from Ajellomycetaceae.</title>
        <authorList>
            <person name="Munoz J.F."/>
            <person name="Mcewen J.G."/>
            <person name="Clay O.K."/>
            <person name="Cuomo C.A."/>
        </authorList>
    </citation>
    <scope>NUCLEOTIDE SEQUENCE [LARGE SCALE GENOMIC DNA]</scope>
    <source>
        <strain evidence="7 8">UAMH7299</strain>
    </source>
</reference>
<protein>
    <recommendedName>
        <fullName evidence="6">NlpC/P60 domain-containing protein</fullName>
    </recommendedName>
</protein>
<keyword evidence="4" id="KW-0788">Thiol protease</keyword>
<dbReference type="AlphaFoldDB" id="A0A2B7YPH9"/>
<dbReference type="Proteomes" id="UP000224634">
    <property type="component" value="Unassembled WGS sequence"/>
</dbReference>
<dbReference type="EMBL" id="PDNA01000022">
    <property type="protein sequence ID" value="PGH23566.1"/>
    <property type="molecule type" value="Genomic_DNA"/>
</dbReference>
<feature type="signal peptide" evidence="5">
    <location>
        <begin position="1"/>
        <end position="19"/>
    </location>
</feature>
<feature type="chain" id="PRO_5013219625" description="NlpC/P60 domain-containing protein" evidence="5">
    <location>
        <begin position="20"/>
        <end position="281"/>
    </location>
</feature>
<organism evidence="7 8">
    <name type="scientific">Polytolypa hystricis (strain UAMH7299)</name>
    <dbReference type="NCBI Taxonomy" id="1447883"/>
    <lineage>
        <taxon>Eukaryota</taxon>
        <taxon>Fungi</taxon>
        <taxon>Dikarya</taxon>
        <taxon>Ascomycota</taxon>
        <taxon>Pezizomycotina</taxon>
        <taxon>Eurotiomycetes</taxon>
        <taxon>Eurotiomycetidae</taxon>
        <taxon>Onygenales</taxon>
        <taxon>Onygenales incertae sedis</taxon>
        <taxon>Polytolypa</taxon>
    </lineage>
</organism>
<evidence type="ECO:0000256" key="1">
    <source>
        <dbReference type="ARBA" id="ARBA00007074"/>
    </source>
</evidence>
<comment type="similarity">
    <text evidence="1">Belongs to the peptidase C40 family.</text>
</comment>
<dbReference type="STRING" id="1447883.A0A2B7YPH9"/>
<accession>A0A2B7YPH9</accession>
<evidence type="ECO:0000256" key="2">
    <source>
        <dbReference type="ARBA" id="ARBA00022670"/>
    </source>
</evidence>
<dbReference type="Pfam" id="PF00877">
    <property type="entry name" value="NLPC_P60"/>
    <property type="match status" value="1"/>
</dbReference>
<keyword evidence="3" id="KW-0378">Hydrolase</keyword>
<comment type="caution">
    <text evidence="7">The sequence shown here is derived from an EMBL/GenBank/DDBJ whole genome shotgun (WGS) entry which is preliminary data.</text>
</comment>
<dbReference type="InterPro" id="IPR038765">
    <property type="entry name" value="Papain-like_cys_pep_sf"/>
</dbReference>
<dbReference type="InterPro" id="IPR000064">
    <property type="entry name" value="NLP_P60_dom"/>
</dbReference>
<evidence type="ECO:0000313" key="7">
    <source>
        <dbReference type="EMBL" id="PGH23566.1"/>
    </source>
</evidence>
<gene>
    <name evidence="7" type="ORF">AJ80_02346</name>
</gene>
<dbReference type="OrthoDB" id="2251794at2759"/>
<proteinExistence type="inferred from homology"/>
<dbReference type="GO" id="GO:0006508">
    <property type="term" value="P:proteolysis"/>
    <property type="evidence" value="ECO:0007669"/>
    <property type="project" value="UniProtKB-KW"/>
</dbReference>
<evidence type="ECO:0000256" key="3">
    <source>
        <dbReference type="ARBA" id="ARBA00022801"/>
    </source>
</evidence>